<feature type="transmembrane region" description="Helical" evidence="8">
    <location>
        <begin position="84"/>
        <end position="107"/>
    </location>
</feature>
<keyword evidence="6 8" id="KW-1133">Transmembrane helix</keyword>
<evidence type="ECO:0000256" key="5">
    <source>
        <dbReference type="ARBA" id="ARBA00022692"/>
    </source>
</evidence>
<evidence type="ECO:0000256" key="7">
    <source>
        <dbReference type="ARBA" id="ARBA00023136"/>
    </source>
</evidence>
<feature type="domain" description="ABC transmembrane type-1" evidence="9">
    <location>
        <begin position="84"/>
        <end position="291"/>
    </location>
</feature>
<keyword evidence="7 8" id="KW-0472">Membrane</keyword>
<keyword evidence="11" id="KW-1185">Reference proteome</keyword>
<evidence type="ECO:0000259" key="9">
    <source>
        <dbReference type="PROSITE" id="PS50928"/>
    </source>
</evidence>
<evidence type="ECO:0000313" key="11">
    <source>
        <dbReference type="Proteomes" id="UP000323537"/>
    </source>
</evidence>
<dbReference type="OrthoDB" id="31404at2157"/>
<dbReference type="Proteomes" id="UP000323537">
    <property type="component" value="Unassembled WGS sequence"/>
</dbReference>
<dbReference type="EMBL" id="FOPZ01000018">
    <property type="protein sequence ID" value="SFH68898.1"/>
    <property type="molecule type" value="Genomic_DNA"/>
</dbReference>
<dbReference type="PROSITE" id="PS50928">
    <property type="entry name" value="ABC_TM1"/>
    <property type="match status" value="1"/>
</dbReference>
<dbReference type="Pfam" id="PF00528">
    <property type="entry name" value="BPD_transp_1"/>
    <property type="match status" value="1"/>
</dbReference>
<evidence type="ECO:0000256" key="4">
    <source>
        <dbReference type="ARBA" id="ARBA00022475"/>
    </source>
</evidence>
<feature type="transmembrane region" description="Helical" evidence="8">
    <location>
        <begin position="119"/>
        <end position="140"/>
    </location>
</feature>
<comment type="similarity">
    <text evidence="2">Belongs to the binding-protein-dependent transport system permease family. CysTW subfamily.</text>
</comment>
<evidence type="ECO:0000313" key="10">
    <source>
        <dbReference type="EMBL" id="SFH68898.1"/>
    </source>
</evidence>
<dbReference type="InterPro" id="IPR000515">
    <property type="entry name" value="MetI-like"/>
</dbReference>
<evidence type="ECO:0000256" key="1">
    <source>
        <dbReference type="ARBA" id="ARBA00004651"/>
    </source>
</evidence>
<dbReference type="AlphaFoldDB" id="A0A1I3C2R4"/>
<dbReference type="GO" id="GO:0055085">
    <property type="term" value="P:transmembrane transport"/>
    <property type="evidence" value="ECO:0007669"/>
    <property type="project" value="InterPro"/>
</dbReference>
<dbReference type="PANTHER" id="PTHR42929:SF1">
    <property type="entry name" value="INNER MEMBRANE ABC TRANSPORTER PERMEASE PROTEIN YDCU-RELATED"/>
    <property type="match status" value="1"/>
</dbReference>
<dbReference type="InterPro" id="IPR035906">
    <property type="entry name" value="MetI-like_sf"/>
</dbReference>
<name>A0A1I3C2R4_9EURY</name>
<keyword evidence="5 8" id="KW-0812">Transmembrane</keyword>
<dbReference type="CDD" id="cd06261">
    <property type="entry name" value="TM_PBP2"/>
    <property type="match status" value="1"/>
</dbReference>
<dbReference type="Gene3D" id="1.10.3720.10">
    <property type="entry name" value="MetI-like"/>
    <property type="match status" value="1"/>
</dbReference>
<dbReference type="GO" id="GO:0005886">
    <property type="term" value="C:plasma membrane"/>
    <property type="evidence" value="ECO:0007669"/>
    <property type="project" value="UniProtKB-SubCell"/>
</dbReference>
<accession>A0A1I3C2R4</accession>
<organism evidence="10 11">
    <name type="scientific">Halorubrum aquaticum</name>
    <dbReference type="NCBI Taxonomy" id="387340"/>
    <lineage>
        <taxon>Archaea</taxon>
        <taxon>Methanobacteriati</taxon>
        <taxon>Methanobacteriota</taxon>
        <taxon>Stenosarchaea group</taxon>
        <taxon>Halobacteria</taxon>
        <taxon>Halobacteriales</taxon>
        <taxon>Haloferacaceae</taxon>
        <taxon>Halorubrum</taxon>
    </lineage>
</organism>
<sequence length="301" mass="32833">MSTIQKLGDAFERRGKRAKLAFMAGPGVGWLLGLILVPTAFLVMVSFAEINSSYDVVWSFSVSNYRDLFVGESGLFQTPFVDSFLLSLRIAAATTFLTVVLAYPVAYLLTRLSGRRFKVVLFAVLVPFFTIFIVRIYSWLSLFGSQGLINSALLATPLFSEPVGIFEYGIAAVVISLTHAFFPYMLLTLYSSLEGIDYGVIEASRDLGATRIEIAKDVVVPLSAQGLITGCVFVFVPALGTFITPQFLARGKFTMIAEVLTARINELYAINYGAAGSLFLIIPTLIAFAIVMRTTSLEAMG</sequence>
<gene>
    <name evidence="10" type="ORF">SAMN04488066_11821</name>
</gene>
<dbReference type="SUPFAM" id="SSF161098">
    <property type="entry name" value="MetI-like"/>
    <property type="match status" value="1"/>
</dbReference>
<protein>
    <submittedName>
        <fullName evidence="10">Spermidine/putrescine transport system permease protein</fullName>
    </submittedName>
</protein>
<feature type="transmembrane region" description="Helical" evidence="8">
    <location>
        <begin position="20"/>
        <end position="48"/>
    </location>
</feature>
<evidence type="ECO:0000256" key="2">
    <source>
        <dbReference type="ARBA" id="ARBA00007069"/>
    </source>
</evidence>
<dbReference type="RefSeq" id="WP_149785199.1">
    <property type="nucleotide sequence ID" value="NZ_BAAADP010000002.1"/>
</dbReference>
<keyword evidence="4" id="KW-1003">Cell membrane</keyword>
<dbReference type="PANTHER" id="PTHR42929">
    <property type="entry name" value="INNER MEMBRANE ABC TRANSPORTER PERMEASE PROTEIN YDCU-RELATED-RELATED"/>
    <property type="match status" value="1"/>
</dbReference>
<evidence type="ECO:0000256" key="3">
    <source>
        <dbReference type="ARBA" id="ARBA00022448"/>
    </source>
</evidence>
<reference evidence="10 11" key="1">
    <citation type="submission" date="2016-10" db="EMBL/GenBank/DDBJ databases">
        <authorList>
            <person name="Varghese N."/>
            <person name="Submissions S."/>
        </authorList>
    </citation>
    <scope>NUCLEOTIDE SEQUENCE [LARGE SCALE GENOMIC DNA]</scope>
    <source>
        <strain evidence="10 11">CGMCC 1.6377</strain>
    </source>
</reference>
<feature type="transmembrane region" description="Helical" evidence="8">
    <location>
        <begin position="165"/>
        <end position="187"/>
    </location>
</feature>
<feature type="transmembrane region" description="Helical" evidence="8">
    <location>
        <begin position="269"/>
        <end position="291"/>
    </location>
</feature>
<feature type="transmembrane region" description="Helical" evidence="8">
    <location>
        <begin position="226"/>
        <end position="249"/>
    </location>
</feature>
<evidence type="ECO:0000256" key="8">
    <source>
        <dbReference type="RuleBase" id="RU363032"/>
    </source>
</evidence>
<keyword evidence="3 8" id="KW-0813">Transport</keyword>
<comment type="subcellular location">
    <subcellularLocation>
        <location evidence="1 8">Cell membrane</location>
        <topology evidence="1 8">Multi-pass membrane protein</topology>
    </subcellularLocation>
</comment>
<proteinExistence type="inferred from homology"/>
<evidence type="ECO:0000256" key="6">
    <source>
        <dbReference type="ARBA" id="ARBA00022989"/>
    </source>
</evidence>